<keyword evidence="7" id="KW-1185">Reference proteome</keyword>
<evidence type="ECO:0000313" key="7">
    <source>
        <dbReference type="Proteomes" id="UP000291591"/>
    </source>
</evidence>
<evidence type="ECO:0000256" key="3">
    <source>
        <dbReference type="SAM" id="Phobius"/>
    </source>
</evidence>
<feature type="domain" description="Glycosyl transferase family 1" evidence="4">
    <location>
        <begin position="179"/>
        <end position="336"/>
    </location>
</feature>
<accession>A0A4Q7V3B5</accession>
<evidence type="ECO:0000259" key="4">
    <source>
        <dbReference type="Pfam" id="PF00534"/>
    </source>
</evidence>
<evidence type="ECO:0000256" key="2">
    <source>
        <dbReference type="ARBA" id="ARBA00022679"/>
    </source>
</evidence>
<feature type="domain" description="Glycosyltransferase subfamily 4-like N-terminal" evidence="5">
    <location>
        <begin position="18"/>
        <end position="169"/>
    </location>
</feature>
<dbReference type="Proteomes" id="UP000291591">
    <property type="component" value="Unassembled WGS sequence"/>
</dbReference>
<sequence>MSGSTMRVLHAINEMGDGGAERVVADLARGGVVHGWTSAVLSSGGRRADEVAAEGVATYAMPLARRSPVALLRSAAGARRAAREFRPDVVVAHNVLLSVVLWLALHTLRRRPALVTVFHGVGASDYRGAARLLSWTSDVVVAVSGAIADRLRGAGLTGTRLTVVRNTVPAQATGRRGAAREALGLPSDRRIVLCPARMTPQKRHDVLIDAWSRVPGDAVLLLAGDGPLRAGLETAAAPQGDRVRFLGARTDVDALLRAADATVLTSDWEGLPMVVLESLAAGRPMVATDVDGVREVLGDGAGLLVPPGDPDAVATALARVLDDAALRKSLTRAGREVIARDHDPDAMLRRYDDVLRGARHSGPPGRPGRVWVATAAALAGVLVAVAVFAGVLAQPGVYQGTIGIVAQPTNGGTTTVLAPSTSSGSTSYGEVVSLALPSLPELATGPTLLAAAAAQVPGSPSPQDLRPDVSVELTPGSGVARISVRNGDPETAGRLTEAVTEQVVRAGLLAPAGELRAIDRQATVMRVSADPVYGAAFALLAGLVAAAATAAVLLPRRRNREREHAALLRALGDTGRDPVAVLDAADPVLASRVRVLAREAGRPLRVIAAGPGLEDHVRSLSDELAPVTTLAAGGHPDEPTSVLAVADRRRTRTDDLAGTVSALPGAGALLAVVLV</sequence>
<keyword evidence="3" id="KW-0812">Transmembrane</keyword>
<dbReference type="InterPro" id="IPR001296">
    <property type="entry name" value="Glyco_trans_1"/>
</dbReference>
<evidence type="ECO:0000313" key="6">
    <source>
        <dbReference type="EMBL" id="RZT87931.1"/>
    </source>
</evidence>
<protein>
    <submittedName>
        <fullName evidence="6">Glycosyltransferase involved in cell wall biosynthesis</fullName>
    </submittedName>
</protein>
<comment type="caution">
    <text evidence="6">The sequence shown here is derived from an EMBL/GenBank/DDBJ whole genome shotgun (WGS) entry which is preliminary data.</text>
</comment>
<proteinExistence type="predicted"/>
<dbReference type="Pfam" id="PF13439">
    <property type="entry name" value="Glyco_transf_4"/>
    <property type="match status" value="1"/>
</dbReference>
<dbReference type="EMBL" id="SHKL01000001">
    <property type="protein sequence ID" value="RZT87931.1"/>
    <property type="molecule type" value="Genomic_DNA"/>
</dbReference>
<evidence type="ECO:0000256" key="1">
    <source>
        <dbReference type="ARBA" id="ARBA00022676"/>
    </source>
</evidence>
<dbReference type="GO" id="GO:0016757">
    <property type="term" value="F:glycosyltransferase activity"/>
    <property type="evidence" value="ECO:0007669"/>
    <property type="project" value="UniProtKB-KW"/>
</dbReference>
<organism evidence="6 7">
    <name type="scientific">Pseudonocardia sediminis</name>
    <dbReference type="NCBI Taxonomy" id="1397368"/>
    <lineage>
        <taxon>Bacteria</taxon>
        <taxon>Bacillati</taxon>
        <taxon>Actinomycetota</taxon>
        <taxon>Actinomycetes</taxon>
        <taxon>Pseudonocardiales</taxon>
        <taxon>Pseudonocardiaceae</taxon>
        <taxon>Pseudonocardia</taxon>
    </lineage>
</organism>
<dbReference type="InterPro" id="IPR028098">
    <property type="entry name" value="Glyco_trans_4-like_N"/>
</dbReference>
<keyword evidence="3" id="KW-1133">Transmembrane helix</keyword>
<dbReference type="PANTHER" id="PTHR12526">
    <property type="entry name" value="GLYCOSYLTRANSFERASE"/>
    <property type="match status" value="1"/>
</dbReference>
<feature type="transmembrane region" description="Helical" evidence="3">
    <location>
        <begin position="532"/>
        <end position="554"/>
    </location>
</feature>
<gene>
    <name evidence="6" type="ORF">EV383_4863</name>
</gene>
<dbReference type="CDD" id="cd03801">
    <property type="entry name" value="GT4_PimA-like"/>
    <property type="match status" value="1"/>
</dbReference>
<dbReference type="AlphaFoldDB" id="A0A4Q7V3B5"/>
<reference evidence="6 7" key="1">
    <citation type="submission" date="2019-02" db="EMBL/GenBank/DDBJ databases">
        <title>Sequencing the genomes of 1000 actinobacteria strains.</title>
        <authorList>
            <person name="Klenk H.-P."/>
        </authorList>
    </citation>
    <scope>NUCLEOTIDE SEQUENCE [LARGE SCALE GENOMIC DNA]</scope>
    <source>
        <strain evidence="6 7">DSM 45779</strain>
    </source>
</reference>
<keyword evidence="1" id="KW-0328">Glycosyltransferase</keyword>
<keyword evidence="2 6" id="KW-0808">Transferase</keyword>
<dbReference type="SUPFAM" id="SSF53756">
    <property type="entry name" value="UDP-Glycosyltransferase/glycogen phosphorylase"/>
    <property type="match status" value="1"/>
</dbReference>
<feature type="transmembrane region" description="Helical" evidence="3">
    <location>
        <begin position="370"/>
        <end position="393"/>
    </location>
</feature>
<dbReference type="Pfam" id="PF00534">
    <property type="entry name" value="Glycos_transf_1"/>
    <property type="match status" value="1"/>
</dbReference>
<evidence type="ECO:0000259" key="5">
    <source>
        <dbReference type="Pfam" id="PF13439"/>
    </source>
</evidence>
<dbReference type="RefSeq" id="WP_242623277.1">
    <property type="nucleotide sequence ID" value="NZ_SHKL01000001.1"/>
</dbReference>
<dbReference type="Gene3D" id="3.40.50.2000">
    <property type="entry name" value="Glycogen Phosphorylase B"/>
    <property type="match status" value="2"/>
</dbReference>
<keyword evidence="3" id="KW-0472">Membrane</keyword>
<name>A0A4Q7V3B5_PSEST</name>